<dbReference type="Pfam" id="PF05742">
    <property type="entry name" value="TANGO2"/>
    <property type="match status" value="1"/>
</dbReference>
<sequence length="252" mass="27052">MCLIVFAWRPGHELPLVVAANRDEFYARPSLPLGEWEDAHGLYAGRDLEAVGTWMGVTADGRFAALTNIRDPGQPQGARSRGELVARYLRGHLSPAAYLEQVAAEAHAYTGFNLLVGTREQLFYLNAREAEPRRLDAGIYGLSNAALDTPWPKLERSKAALAGCLVDPKPEALLALLADPEPASDASLPDTGVGLATERLLSSPFIASPNYGTRASTALLRRADGSQLLVERSFGPSGAHLGEVRLEIGAEP</sequence>
<keyword evidence="2" id="KW-1185">Reference proteome</keyword>
<dbReference type="RefSeq" id="WP_187669477.1">
    <property type="nucleotide sequence ID" value="NZ_CAJFCI010000015.1"/>
</dbReference>
<name>A0A7U7EJ96_9GAMM</name>
<proteinExistence type="predicted"/>
<dbReference type="InterPro" id="IPR008551">
    <property type="entry name" value="TANGO2"/>
</dbReference>
<reference evidence="1 2" key="1">
    <citation type="submission" date="2020-08" db="EMBL/GenBank/DDBJ databases">
        <authorList>
            <person name="Criscuolo A."/>
        </authorList>
    </citation>
    <scope>NUCLEOTIDE SEQUENCE [LARGE SCALE GENOMIC DNA]</scope>
    <source>
        <strain evidence="1">CIP111764</strain>
    </source>
</reference>
<dbReference type="EMBL" id="CAJFCI010000015">
    <property type="protein sequence ID" value="CAD5106079.1"/>
    <property type="molecule type" value="Genomic_DNA"/>
</dbReference>
<evidence type="ECO:0008006" key="3">
    <source>
        <dbReference type="Google" id="ProtNLM"/>
    </source>
</evidence>
<dbReference type="Proteomes" id="UP000583387">
    <property type="component" value="Unassembled WGS sequence"/>
</dbReference>
<protein>
    <recommendedName>
        <fullName evidence="3">NRDE family protein</fullName>
    </recommendedName>
</protein>
<evidence type="ECO:0000313" key="2">
    <source>
        <dbReference type="Proteomes" id="UP000583387"/>
    </source>
</evidence>
<accession>A0A7U7EJ96</accession>
<organism evidence="1 2">
    <name type="scientific">Zestomonas carbonaria</name>
    <dbReference type="NCBI Taxonomy" id="2762745"/>
    <lineage>
        <taxon>Bacteria</taxon>
        <taxon>Pseudomonadati</taxon>
        <taxon>Pseudomonadota</taxon>
        <taxon>Gammaproteobacteria</taxon>
        <taxon>Pseudomonadales</taxon>
        <taxon>Pseudomonadaceae</taxon>
        <taxon>Zestomonas</taxon>
    </lineage>
</organism>
<gene>
    <name evidence="1" type="ORF">PSEWESI4_00338</name>
</gene>
<evidence type="ECO:0000313" key="1">
    <source>
        <dbReference type="EMBL" id="CAD5106079.1"/>
    </source>
</evidence>
<dbReference type="PANTHER" id="PTHR17985">
    <property type="entry name" value="SER/THR-RICH PROTEIN T10 IN DGCR REGION"/>
    <property type="match status" value="1"/>
</dbReference>
<dbReference type="PANTHER" id="PTHR17985:SF8">
    <property type="entry name" value="TRANSPORT AND GOLGI ORGANIZATION PROTEIN 2 HOMOLOG"/>
    <property type="match status" value="1"/>
</dbReference>
<comment type="caution">
    <text evidence="1">The sequence shown here is derived from an EMBL/GenBank/DDBJ whole genome shotgun (WGS) entry which is preliminary data.</text>
</comment>
<dbReference type="AlphaFoldDB" id="A0A7U7EJ96"/>